<dbReference type="EMBL" id="LGRX02031182">
    <property type="protein sequence ID" value="KAK3244956.1"/>
    <property type="molecule type" value="Genomic_DNA"/>
</dbReference>
<dbReference type="PROSITE" id="PS50206">
    <property type="entry name" value="RHODANESE_3"/>
    <property type="match status" value="1"/>
</dbReference>
<feature type="non-terminal residue" evidence="2">
    <location>
        <position position="1"/>
    </location>
</feature>
<dbReference type="Pfam" id="PF00581">
    <property type="entry name" value="Rhodanese"/>
    <property type="match status" value="1"/>
</dbReference>
<evidence type="ECO:0000259" key="1">
    <source>
        <dbReference type="PROSITE" id="PS50206"/>
    </source>
</evidence>
<proteinExistence type="predicted"/>
<dbReference type="InterPro" id="IPR044684">
    <property type="entry name" value="STR17/STR18/HARC1-like"/>
</dbReference>
<comment type="caution">
    <text evidence="2">The sequence shown here is derived from an EMBL/GenBank/DDBJ whole genome shotgun (WGS) entry which is preliminary data.</text>
</comment>
<dbReference type="AlphaFoldDB" id="A0AAE0EY12"/>
<dbReference type="InterPro" id="IPR036873">
    <property type="entry name" value="Rhodanese-like_dom_sf"/>
</dbReference>
<sequence>TNNYGRACISASSLPSVDVEEGCKGLARGAYYVLDVRPERDYDMQHITKPPQVTFNVPFSEVDFVPRVEAKIRGKTAAILVACANGGTDSQGAVAMLLEAGFSNVTLVEGGWDAWFNVFDTTGRRKPPSGRWISTGTEALKSGLGVGAAADTYEEGGAKDGVRLQP</sequence>
<dbReference type="PANTHER" id="PTHR44542">
    <property type="entry name" value="THIOSULFATE SULFURTRANSFERASE 18"/>
    <property type="match status" value="1"/>
</dbReference>
<accession>A0AAE0EY12</accession>
<dbReference type="CDD" id="cd00158">
    <property type="entry name" value="RHOD"/>
    <property type="match status" value="1"/>
</dbReference>
<gene>
    <name evidence="2" type="ORF">CYMTET_45455</name>
</gene>
<name>A0AAE0EY12_9CHLO</name>
<feature type="domain" description="Rhodanese" evidence="1">
    <location>
        <begin position="27"/>
        <end position="124"/>
    </location>
</feature>
<organism evidence="2 3">
    <name type="scientific">Cymbomonas tetramitiformis</name>
    <dbReference type="NCBI Taxonomy" id="36881"/>
    <lineage>
        <taxon>Eukaryota</taxon>
        <taxon>Viridiplantae</taxon>
        <taxon>Chlorophyta</taxon>
        <taxon>Pyramimonadophyceae</taxon>
        <taxon>Pyramimonadales</taxon>
        <taxon>Pyramimonadaceae</taxon>
        <taxon>Cymbomonas</taxon>
    </lineage>
</organism>
<evidence type="ECO:0000313" key="3">
    <source>
        <dbReference type="Proteomes" id="UP001190700"/>
    </source>
</evidence>
<evidence type="ECO:0000313" key="2">
    <source>
        <dbReference type="EMBL" id="KAK3244956.1"/>
    </source>
</evidence>
<reference evidence="2 3" key="1">
    <citation type="journal article" date="2015" name="Genome Biol. Evol.">
        <title>Comparative Genomics of a Bacterivorous Green Alga Reveals Evolutionary Causalities and Consequences of Phago-Mixotrophic Mode of Nutrition.</title>
        <authorList>
            <person name="Burns J.A."/>
            <person name="Paasch A."/>
            <person name="Narechania A."/>
            <person name="Kim E."/>
        </authorList>
    </citation>
    <scope>NUCLEOTIDE SEQUENCE [LARGE SCALE GENOMIC DNA]</scope>
    <source>
        <strain evidence="2 3">PLY_AMNH</strain>
    </source>
</reference>
<dbReference type="SUPFAM" id="SSF52821">
    <property type="entry name" value="Rhodanese/Cell cycle control phosphatase"/>
    <property type="match status" value="1"/>
</dbReference>
<dbReference type="Proteomes" id="UP001190700">
    <property type="component" value="Unassembled WGS sequence"/>
</dbReference>
<dbReference type="PANTHER" id="PTHR44542:SF14">
    <property type="entry name" value="PROTEIN HIGH ARSENIC CONTENT 1, MITOCHONDRIAL-RELATED"/>
    <property type="match status" value="1"/>
</dbReference>
<dbReference type="SMART" id="SM00450">
    <property type="entry name" value="RHOD"/>
    <property type="match status" value="1"/>
</dbReference>
<dbReference type="GO" id="GO:0003824">
    <property type="term" value="F:catalytic activity"/>
    <property type="evidence" value="ECO:0007669"/>
    <property type="project" value="InterPro"/>
</dbReference>
<dbReference type="InterPro" id="IPR001763">
    <property type="entry name" value="Rhodanese-like_dom"/>
</dbReference>
<keyword evidence="3" id="KW-1185">Reference proteome</keyword>
<dbReference type="Gene3D" id="3.40.250.10">
    <property type="entry name" value="Rhodanese-like domain"/>
    <property type="match status" value="1"/>
</dbReference>
<protein>
    <recommendedName>
        <fullName evidence="1">Rhodanese domain-containing protein</fullName>
    </recommendedName>
</protein>